<dbReference type="Proteomes" id="UP000294927">
    <property type="component" value="Unassembled WGS sequence"/>
</dbReference>
<evidence type="ECO:0000256" key="2">
    <source>
        <dbReference type="ARBA" id="ARBA00022679"/>
    </source>
</evidence>
<dbReference type="InterPro" id="IPR023606">
    <property type="entry name" value="CoA-Trfase_III_dom_1_sf"/>
</dbReference>
<dbReference type="Gene3D" id="3.30.1540.10">
    <property type="entry name" value="formyl-coa transferase, domain 3"/>
    <property type="match status" value="1"/>
</dbReference>
<gene>
    <name evidence="3" type="ORF">CLV71_101613</name>
</gene>
<dbReference type="OrthoDB" id="9797653at2"/>
<dbReference type="EMBL" id="SOCP01000001">
    <property type="protein sequence ID" value="TDV57740.1"/>
    <property type="molecule type" value="Genomic_DNA"/>
</dbReference>
<evidence type="ECO:0000313" key="4">
    <source>
        <dbReference type="Proteomes" id="UP000294927"/>
    </source>
</evidence>
<dbReference type="PANTHER" id="PTHR48228:SF6">
    <property type="entry name" value="L-CARNITINE COA-TRANSFERASE"/>
    <property type="match status" value="1"/>
</dbReference>
<proteinExistence type="inferred from homology"/>
<dbReference type="AlphaFoldDB" id="A0A4R7W4T1"/>
<dbReference type="SUPFAM" id="SSF89796">
    <property type="entry name" value="CoA-transferase family III (CaiB/BaiF)"/>
    <property type="match status" value="1"/>
</dbReference>
<accession>A0A4R7W4T1</accession>
<protein>
    <submittedName>
        <fullName evidence="3">Benzylsuccinate CoA-transferase BbsE subunit</fullName>
    </submittedName>
</protein>
<keyword evidence="4" id="KW-1185">Reference proteome</keyword>
<keyword evidence="2 3" id="KW-0808">Transferase</keyword>
<evidence type="ECO:0000313" key="3">
    <source>
        <dbReference type="EMBL" id="TDV57740.1"/>
    </source>
</evidence>
<sequence length="388" mass="40040">MTAAALAGLRVVELAGPVGGYCGRLFADLGADVFLVEPPGGAPGRTEPPLADATGESLRFAYENAGKYSVTGGRDFLRGLLATADLFVESTTPGELEAAGLGPAELCHANPGLVVTSITPFGRTGPFAGFAGTDLVCLALGGLLSLGGYADGPPVRPPANQALVMANLFAAVASMMAVLHAESTGTGQHVDVAIQECVSMALENAPQYLDLEGIVRGRPDGMQRHAGTGLYPCTDGYVYLYVGGIASGRFWDRLVEWLSAEGVPGAADLAAPQWTDRAYLETSEAKETFGTVFGAFAASRDRIGLYRDAQGLGIPLCPVNTAADVAASEQLRHRDFLRTTVTASGLEMLAPGPPYVLGATPWHSRGGVPAPGEHTAKVRAELTVGGAA</sequence>
<reference evidence="3 4" key="1">
    <citation type="submission" date="2019-03" db="EMBL/GenBank/DDBJ databases">
        <title>Genomic Encyclopedia of Archaeal and Bacterial Type Strains, Phase II (KMG-II): from individual species to whole genera.</title>
        <authorList>
            <person name="Goeker M."/>
        </authorList>
    </citation>
    <scope>NUCLEOTIDE SEQUENCE [LARGE SCALE GENOMIC DNA]</scope>
    <source>
        <strain evidence="3 4">DSM 45499</strain>
    </source>
</reference>
<organism evidence="3 4">
    <name type="scientific">Actinophytocola oryzae</name>
    <dbReference type="NCBI Taxonomy" id="502181"/>
    <lineage>
        <taxon>Bacteria</taxon>
        <taxon>Bacillati</taxon>
        <taxon>Actinomycetota</taxon>
        <taxon>Actinomycetes</taxon>
        <taxon>Pseudonocardiales</taxon>
        <taxon>Pseudonocardiaceae</taxon>
    </lineage>
</organism>
<dbReference type="RefSeq" id="WP_133900970.1">
    <property type="nucleotide sequence ID" value="NZ_SOCP01000001.1"/>
</dbReference>
<dbReference type="InterPro" id="IPR044855">
    <property type="entry name" value="CoA-Trfase_III_dom3_sf"/>
</dbReference>
<comment type="caution">
    <text evidence="3">The sequence shown here is derived from an EMBL/GenBank/DDBJ whole genome shotgun (WGS) entry which is preliminary data.</text>
</comment>
<dbReference type="Gene3D" id="3.40.50.10540">
    <property type="entry name" value="Crotonobetainyl-coa:carnitine coa-transferase, domain 1"/>
    <property type="match status" value="1"/>
</dbReference>
<comment type="similarity">
    <text evidence="1">Belongs to the CoA-transferase III family.</text>
</comment>
<dbReference type="Pfam" id="PF02515">
    <property type="entry name" value="CoA_transf_3"/>
    <property type="match status" value="1"/>
</dbReference>
<dbReference type="InterPro" id="IPR003673">
    <property type="entry name" value="CoA-Trfase_fam_III"/>
</dbReference>
<dbReference type="PANTHER" id="PTHR48228">
    <property type="entry name" value="SUCCINYL-COA--D-CITRAMALATE COA-TRANSFERASE"/>
    <property type="match status" value="1"/>
</dbReference>
<evidence type="ECO:0000256" key="1">
    <source>
        <dbReference type="ARBA" id="ARBA00008383"/>
    </source>
</evidence>
<dbReference type="GO" id="GO:0016740">
    <property type="term" value="F:transferase activity"/>
    <property type="evidence" value="ECO:0007669"/>
    <property type="project" value="UniProtKB-KW"/>
</dbReference>
<dbReference type="InterPro" id="IPR050509">
    <property type="entry name" value="CoA-transferase_III"/>
</dbReference>
<name>A0A4R7W4T1_9PSEU</name>